<sequence length="127" mass="14648">MRGDLDPMTLEPFEKAQQICSNAGTPVRAKPKRKVLVEISNKLTDYFEKVSSDNSVTIKMSKTETVEIKKEIKLKTRRRKRNGFQSELSLLEADKENKSAFLRAKRLSTRRNFGGINFKVELLEENK</sequence>
<gene>
    <name evidence="1" type="ORF">MHBO_003045</name>
</gene>
<accession>A0ABV2APQ8</accession>
<comment type="caution">
    <text evidence="1">The sequence shown here is derived from an EMBL/GenBank/DDBJ whole genome shotgun (WGS) entry which is preliminary data.</text>
</comment>
<dbReference type="Proteomes" id="UP001439008">
    <property type="component" value="Unassembled WGS sequence"/>
</dbReference>
<proteinExistence type="predicted"/>
<evidence type="ECO:0000313" key="1">
    <source>
        <dbReference type="EMBL" id="MES1921519.1"/>
    </source>
</evidence>
<name>A0ABV2APQ8_9EUKA</name>
<protein>
    <submittedName>
        <fullName evidence="1">Uncharacterized protein</fullName>
    </submittedName>
</protein>
<keyword evidence="2" id="KW-1185">Reference proteome</keyword>
<dbReference type="EMBL" id="JBDODL010001437">
    <property type="protein sequence ID" value="MES1921519.1"/>
    <property type="molecule type" value="Genomic_DNA"/>
</dbReference>
<reference evidence="1 2" key="1">
    <citation type="journal article" date="2024" name="BMC Biol.">
        <title>Comparative genomics of Ascetosporea gives new insight into the evolutionary basis for animal parasitism in Rhizaria.</title>
        <authorList>
            <person name="Hiltunen Thoren M."/>
            <person name="Onut-Brannstrom I."/>
            <person name="Alfjorden A."/>
            <person name="Peckova H."/>
            <person name="Swords F."/>
            <person name="Hooper C."/>
            <person name="Holzer A.S."/>
            <person name="Bass D."/>
            <person name="Burki F."/>
        </authorList>
    </citation>
    <scope>NUCLEOTIDE SEQUENCE [LARGE SCALE GENOMIC DNA]</scope>
    <source>
        <strain evidence="1">20-A016</strain>
    </source>
</reference>
<organism evidence="1 2">
    <name type="scientific">Bonamia ostreae</name>
    <dbReference type="NCBI Taxonomy" id="126728"/>
    <lineage>
        <taxon>Eukaryota</taxon>
        <taxon>Sar</taxon>
        <taxon>Rhizaria</taxon>
        <taxon>Endomyxa</taxon>
        <taxon>Ascetosporea</taxon>
        <taxon>Haplosporida</taxon>
        <taxon>Bonamia</taxon>
    </lineage>
</organism>
<evidence type="ECO:0000313" key="2">
    <source>
        <dbReference type="Proteomes" id="UP001439008"/>
    </source>
</evidence>